<name>A0A8S8XI19_9PROT</name>
<feature type="compositionally biased region" description="Polar residues" evidence="1">
    <location>
        <begin position="1"/>
        <end position="12"/>
    </location>
</feature>
<dbReference type="EMBL" id="BOPV01000001">
    <property type="protein sequence ID" value="GIL40855.1"/>
    <property type="molecule type" value="Genomic_DNA"/>
</dbReference>
<evidence type="ECO:0000256" key="1">
    <source>
        <dbReference type="SAM" id="MobiDB-lite"/>
    </source>
</evidence>
<keyword evidence="3" id="KW-1185">Reference proteome</keyword>
<protein>
    <submittedName>
        <fullName evidence="2">Uncharacterized protein</fullName>
    </submittedName>
</protein>
<reference evidence="2" key="1">
    <citation type="submission" date="2021-02" db="EMBL/GenBank/DDBJ databases">
        <title>Genome sequence of Rhodospirillales sp. strain TMPK1 isolated from soil.</title>
        <authorList>
            <person name="Nakai R."/>
            <person name="Kusada H."/>
            <person name="Tamaki H."/>
        </authorList>
    </citation>
    <scope>NUCLEOTIDE SEQUENCE</scope>
    <source>
        <strain evidence="2">TMPK1</strain>
    </source>
</reference>
<accession>A0A8S8XI19</accession>
<feature type="compositionally biased region" description="Low complexity" evidence="1">
    <location>
        <begin position="42"/>
        <end position="65"/>
    </location>
</feature>
<dbReference type="RefSeq" id="WP_420244079.1">
    <property type="nucleotide sequence ID" value="NZ_BOPV01000001.1"/>
</dbReference>
<sequence>MSISSVTSSYQVPITAKAQVADEKTESNTVKAKEAETGKDSPAPVAKATPPAASDASTTSVDVKV</sequence>
<organism evidence="2 3">
    <name type="scientific">Roseiterribacter gracilis</name>
    <dbReference type="NCBI Taxonomy" id="2812848"/>
    <lineage>
        <taxon>Bacteria</taxon>
        <taxon>Pseudomonadati</taxon>
        <taxon>Pseudomonadota</taxon>
        <taxon>Alphaproteobacteria</taxon>
        <taxon>Rhodospirillales</taxon>
        <taxon>Roseiterribacteraceae</taxon>
        <taxon>Roseiterribacter</taxon>
    </lineage>
</organism>
<evidence type="ECO:0000313" key="3">
    <source>
        <dbReference type="Proteomes" id="UP000681075"/>
    </source>
</evidence>
<evidence type="ECO:0000313" key="2">
    <source>
        <dbReference type="EMBL" id="GIL40855.1"/>
    </source>
</evidence>
<comment type="caution">
    <text evidence="2">The sequence shown here is derived from an EMBL/GenBank/DDBJ whole genome shotgun (WGS) entry which is preliminary data.</text>
</comment>
<dbReference type="Proteomes" id="UP000681075">
    <property type="component" value="Unassembled WGS sequence"/>
</dbReference>
<gene>
    <name evidence="2" type="ORF">TMPK1_30920</name>
</gene>
<feature type="compositionally biased region" description="Basic and acidic residues" evidence="1">
    <location>
        <begin position="20"/>
        <end position="39"/>
    </location>
</feature>
<dbReference type="AlphaFoldDB" id="A0A8S8XI19"/>
<proteinExistence type="predicted"/>
<feature type="region of interest" description="Disordered" evidence="1">
    <location>
        <begin position="1"/>
        <end position="65"/>
    </location>
</feature>